<evidence type="ECO:0000313" key="2">
    <source>
        <dbReference type="EMBL" id="OQS53993.1"/>
    </source>
</evidence>
<feature type="compositionally biased region" description="Basic and acidic residues" evidence="1">
    <location>
        <begin position="137"/>
        <end position="147"/>
    </location>
</feature>
<dbReference type="EMBL" id="MNPJ01000023">
    <property type="protein sequence ID" value="OQS53993.1"/>
    <property type="molecule type" value="Genomic_DNA"/>
</dbReference>
<accession>A0A1W0E436</accession>
<gene>
    <name evidence="2" type="ORF">EHP00_525</name>
</gene>
<dbReference type="Proteomes" id="UP000192758">
    <property type="component" value="Unassembled WGS sequence"/>
</dbReference>
<feature type="compositionally biased region" description="Basic and acidic residues" evidence="1">
    <location>
        <begin position="57"/>
        <end position="102"/>
    </location>
</feature>
<feature type="compositionally biased region" description="Acidic residues" evidence="1">
    <location>
        <begin position="103"/>
        <end position="115"/>
    </location>
</feature>
<proteinExistence type="predicted"/>
<feature type="region of interest" description="Disordered" evidence="1">
    <location>
        <begin position="163"/>
        <end position="195"/>
    </location>
</feature>
<name>A0A1W0E436_9MICR</name>
<keyword evidence="3" id="KW-1185">Reference proteome</keyword>
<feature type="compositionally biased region" description="Basic and acidic residues" evidence="1">
    <location>
        <begin position="116"/>
        <end position="130"/>
    </location>
</feature>
<sequence>MYIKLILHWIATFYFINCKEHHHRKKSNKLKGMHKHYRIHLATPLDTKYLNTKENTENDIKQDNLLPNKKEDKNALPNEKLAEDTSKLPQDNVKEESNKDLTEESNEDLTEENDDKENNENKDEKIKQEKDCEESDFNNKENIGFKEKQPTKLINKIINGRQENLSNKNDDNAGEIEKDINSSERDTDKNEEINLSKNKTQKTLINKKSNLAPEINSQDIKEELVKRIKCKNSNKFKMPKELKRVFEKYTPQQYNDQYKKYIEERGKKNTDALLNALTQKVKKLDIKCHTKPDITSIDEIKRQICGEKKVNDQKQSVKDLPPSYYRTSIEKGNYIK</sequence>
<evidence type="ECO:0000256" key="1">
    <source>
        <dbReference type="SAM" id="MobiDB-lite"/>
    </source>
</evidence>
<feature type="region of interest" description="Disordered" evidence="1">
    <location>
        <begin position="57"/>
        <end position="147"/>
    </location>
</feature>
<feature type="compositionally biased region" description="Basic and acidic residues" evidence="1">
    <location>
        <begin position="168"/>
        <end position="194"/>
    </location>
</feature>
<protein>
    <submittedName>
        <fullName evidence="2">Uncharacterized protein</fullName>
    </submittedName>
</protein>
<dbReference type="VEuPathDB" id="MicrosporidiaDB:EHP00_525"/>
<organism evidence="2 3">
    <name type="scientific">Ecytonucleospora hepatopenaei</name>
    <dbReference type="NCBI Taxonomy" id="646526"/>
    <lineage>
        <taxon>Eukaryota</taxon>
        <taxon>Fungi</taxon>
        <taxon>Fungi incertae sedis</taxon>
        <taxon>Microsporidia</taxon>
        <taxon>Enterocytozoonidae</taxon>
        <taxon>Ecytonucleospora</taxon>
    </lineage>
</organism>
<evidence type="ECO:0000313" key="3">
    <source>
        <dbReference type="Proteomes" id="UP000192758"/>
    </source>
</evidence>
<reference evidence="2 3" key="1">
    <citation type="journal article" date="2017" name="Environ. Microbiol.">
        <title>Decay of the glycolytic pathway and adaptation to intranuclear parasitism within Enterocytozoonidae microsporidia.</title>
        <authorList>
            <person name="Wiredu Boakye D."/>
            <person name="Jaroenlak P."/>
            <person name="Prachumwat A."/>
            <person name="Williams T.A."/>
            <person name="Bateman K.S."/>
            <person name="Itsathitphaisarn O."/>
            <person name="Sritunyalucksana K."/>
            <person name="Paszkiewicz K.H."/>
            <person name="Moore K.A."/>
            <person name="Stentiford G.D."/>
            <person name="Williams B.A."/>
        </authorList>
    </citation>
    <scope>NUCLEOTIDE SEQUENCE [LARGE SCALE GENOMIC DNA]</scope>
    <source>
        <strain evidence="2 3">TH1</strain>
    </source>
</reference>
<comment type="caution">
    <text evidence="2">The sequence shown here is derived from an EMBL/GenBank/DDBJ whole genome shotgun (WGS) entry which is preliminary data.</text>
</comment>
<dbReference type="AlphaFoldDB" id="A0A1W0E436"/>